<dbReference type="CDD" id="cd03801">
    <property type="entry name" value="GT4_PimA-like"/>
    <property type="match status" value="1"/>
</dbReference>
<dbReference type="Proteomes" id="UP000192050">
    <property type="component" value="Chromosome"/>
</dbReference>
<sequence length="372" mass="41850">MKVAVVGWELPPAFSGGLGIHTSNIFSIIGKIVPTEIYLPDMGYSFPYYPFSIITVKITKGVAGGSYSQVTNFIDAVEDYNRNVIENFRPDGVSVIHCHDWITFRAGIEIKEKFGIPLVVTFHSTEYDRSAYFNPQGNIMKIEKEGAEKADAIITVSNSTKRVLVEKYGIDADKITTVYNGVKSSAYTQGVSYKRERMLLYFGRVTSQKGPKFFMEMADKVNQYEKNVKFVMAGTGDMIGEMESYAVNHGFREKVFFPGFVDFHKAIEYYKRSGVFVIPAVSEPFGITVLESMVSGSPVIMSKTTGVGEALNNVLKVDYWDTDVMSSYAISILNHKSLRETLSLYGKYEGMSFTWEKSAIKTMEVYRSIWKI</sequence>
<proteinExistence type="predicted"/>
<dbReference type="SUPFAM" id="SSF53756">
    <property type="entry name" value="UDP-Glycosyltransferase/glycogen phosphorylase"/>
    <property type="match status" value="1"/>
</dbReference>
<feature type="domain" description="Glycosyltransferase subfamily 4-like N-terminal" evidence="3">
    <location>
        <begin position="82"/>
        <end position="182"/>
    </location>
</feature>
<dbReference type="Pfam" id="PF13439">
    <property type="entry name" value="Glyco_transf_4"/>
    <property type="match status" value="1"/>
</dbReference>
<name>A0A1V0N2G1_9ARCH</name>
<dbReference type="AlphaFoldDB" id="A0A1V0N2G1"/>
<dbReference type="PANTHER" id="PTHR46401">
    <property type="entry name" value="GLYCOSYLTRANSFERASE WBBK-RELATED"/>
    <property type="match status" value="1"/>
</dbReference>
<dbReference type="InterPro" id="IPR001296">
    <property type="entry name" value="Glyco_trans_1"/>
</dbReference>
<evidence type="ECO:0000259" key="2">
    <source>
        <dbReference type="Pfam" id="PF00534"/>
    </source>
</evidence>
<evidence type="ECO:0000259" key="3">
    <source>
        <dbReference type="Pfam" id="PF13439"/>
    </source>
</evidence>
<evidence type="ECO:0000256" key="1">
    <source>
        <dbReference type="ARBA" id="ARBA00022679"/>
    </source>
</evidence>
<keyword evidence="1 4" id="KW-0808">Transferase</keyword>
<gene>
    <name evidence="4" type="ORF">FAD_0363</name>
</gene>
<dbReference type="PANTHER" id="PTHR46401:SF2">
    <property type="entry name" value="GLYCOSYLTRANSFERASE WBBK-RELATED"/>
    <property type="match status" value="1"/>
</dbReference>
<accession>A0A1V0N2G1</accession>
<dbReference type="RefSeq" id="WP_081141539.1">
    <property type="nucleotide sequence ID" value="NZ_CP015363.1"/>
</dbReference>
<dbReference type="KEGG" id="fai:FAD_0363"/>
<organism evidence="4 5">
    <name type="scientific">Ferroplasma acidiphilum</name>
    <dbReference type="NCBI Taxonomy" id="74969"/>
    <lineage>
        <taxon>Archaea</taxon>
        <taxon>Methanobacteriati</taxon>
        <taxon>Thermoplasmatota</taxon>
        <taxon>Thermoplasmata</taxon>
        <taxon>Thermoplasmatales</taxon>
        <taxon>Ferroplasmaceae</taxon>
        <taxon>Ferroplasma</taxon>
    </lineage>
</organism>
<protein>
    <submittedName>
        <fullName evidence="4">Glycosyltransferase</fullName>
    </submittedName>
</protein>
<reference evidence="4 5" key="1">
    <citation type="submission" date="2011-10" db="EMBL/GenBank/DDBJ databases">
        <title>Metabolic and evolutionary patterns in the extreme acidophile Ferroplasma acidiphilum.</title>
        <authorList>
            <person name="Golyshina O.V."/>
            <person name="Kozyavkin S.A."/>
            <person name="Tatusov R.L."/>
            <person name="Slesarev A.I."/>
            <person name="Golyshin P.N."/>
        </authorList>
    </citation>
    <scope>NUCLEOTIDE SEQUENCE [LARGE SCALE GENOMIC DNA]</scope>
    <source>
        <strain evidence="5">Y</strain>
    </source>
</reference>
<dbReference type="Pfam" id="PF00534">
    <property type="entry name" value="Glycos_transf_1"/>
    <property type="match status" value="1"/>
</dbReference>
<dbReference type="GeneID" id="84218861"/>
<dbReference type="EMBL" id="CP015363">
    <property type="protein sequence ID" value="ARD84284.1"/>
    <property type="molecule type" value="Genomic_DNA"/>
</dbReference>
<keyword evidence="5" id="KW-1185">Reference proteome</keyword>
<dbReference type="Gene3D" id="3.40.50.2000">
    <property type="entry name" value="Glycogen Phosphorylase B"/>
    <property type="match status" value="2"/>
</dbReference>
<dbReference type="STRING" id="74969.FAD_0363"/>
<dbReference type="InterPro" id="IPR028098">
    <property type="entry name" value="Glyco_trans_4-like_N"/>
</dbReference>
<evidence type="ECO:0000313" key="5">
    <source>
        <dbReference type="Proteomes" id="UP000192050"/>
    </source>
</evidence>
<feature type="domain" description="Glycosyl transferase family 1" evidence="2">
    <location>
        <begin position="192"/>
        <end position="313"/>
    </location>
</feature>
<dbReference type="OrthoDB" id="132546at2157"/>
<dbReference type="GO" id="GO:0016757">
    <property type="term" value="F:glycosyltransferase activity"/>
    <property type="evidence" value="ECO:0007669"/>
    <property type="project" value="InterPro"/>
</dbReference>
<evidence type="ECO:0000313" key="4">
    <source>
        <dbReference type="EMBL" id="ARD84284.1"/>
    </source>
</evidence>